<dbReference type="PANTHER" id="PTHR43423:SF1">
    <property type="entry name" value="ABC TRANSPORTER I FAMILY MEMBER 17"/>
    <property type="match status" value="1"/>
</dbReference>
<comment type="caution">
    <text evidence="5">The sequence shown here is derived from an EMBL/GenBank/DDBJ whole genome shotgun (WGS) entry which is preliminary data.</text>
</comment>
<dbReference type="GO" id="GO:0016020">
    <property type="term" value="C:membrane"/>
    <property type="evidence" value="ECO:0007669"/>
    <property type="project" value="InterPro"/>
</dbReference>
<dbReference type="Proteomes" id="UP000707356">
    <property type="component" value="Unassembled WGS sequence"/>
</dbReference>
<proteinExistence type="predicted"/>
<evidence type="ECO:0000313" key="5">
    <source>
        <dbReference type="EMBL" id="MBW4466029.1"/>
    </source>
</evidence>
<reference evidence="5" key="1">
    <citation type="submission" date="2021-05" db="EMBL/GenBank/DDBJ databases">
        <authorList>
            <person name="Pietrasiak N."/>
            <person name="Ward R."/>
            <person name="Stajich J.E."/>
            <person name="Kurbessoian T."/>
        </authorList>
    </citation>
    <scope>NUCLEOTIDE SEQUENCE</scope>
    <source>
        <strain evidence="5">GSE-TBD4-15B</strain>
    </source>
</reference>
<dbReference type="GO" id="GO:0016887">
    <property type="term" value="F:ATP hydrolysis activity"/>
    <property type="evidence" value="ECO:0007669"/>
    <property type="project" value="InterPro"/>
</dbReference>
<dbReference type="InterPro" id="IPR015856">
    <property type="entry name" value="ABC_transpr_CbiO/EcfA_su"/>
</dbReference>
<dbReference type="Gene3D" id="3.40.50.300">
    <property type="entry name" value="P-loop containing nucleotide triphosphate hydrolases"/>
    <property type="match status" value="1"/>
</dbReference>
<keyword evidence="3 5" id="KW-0067">ATP-binding</keyword>
<evidence type="ECO:0000256" key="2">
    <source>
        <dbReference type="ARBA" id="ARBA00022741"/>
    </source>
</evidence>
<gene>
    <name evidence="5" type="ORF">KME07_11395</name>
</gene>
<evidence type="ECO:0000313" key="6">
    <source>
        <dbReference type="Proteomes" id="UP000707356"/>
    </source>
</evidence>
<evidence type="ECO:0000256" key="3">
    <source>
        <dbReference type="ARBA" id="ARBA00022840"/>
    </source>
</evidence>
<dbReference type="CDD" id="cd03225">
    <property type="entry name" value="ABC_cobalt_CbiO_domain1"/>
    <property type="match status" value="1"/>
</dbReference>
<dbReference type="EMBL" id="JAHHHV010000065">
    <property type="protein sequence ID" value="MBW4466029.1"/>
    <property type="molecule type" value="Genomic_DNA"/>
</dbReference>
<organism evidence="5 6">
    <name type="scientific">Pegethrix bostrychoides GSE-TBD4-15B</name>
    <dbReference type="NCBI Taxonomy" id="2839662"/>
    <lineage>
        <taxon>Bacteria</taxon>
        <taxon>Bacillati</taxon>
        <taxon>Cyanobacteriota</taxon>
        <taxon>Cyanophyceae</taxon>
        <taxon>Oculatellales</taxon>
        <taxon>Oculatellaceae</taxon>
        <taxon>Pegethrix</taxon>
    </lineage>
</organism>
<reference evidence="5" key="2">
    <citation type="journal article" date="2022" name="Microbiol. Resour. Announc.">
        <title>Metagenome Sequencing to Explore Phylogenomics of Terrestrial Cyanobacteria.</title>
        <authorList>
            <person name="Ward R.D."/>
            <person name="Stajich J.E."/>
            <person name="Johansen J.R."/>
            <person name="Huntemann M."/>
            <person name="Clum A."/>
            <person name="Foster B."/>
            <person name="Foster B."/>
            <person name="Roux S."/>
            <person name="Palaniappan K."/>
            <person name="Varghese N."/>
            <person name="Mukherjee S."/>
            <person name="Reddy T.B.K."/>
            <person name="Daum C."/>
            <person name="Copeland A."/>
            <person name="Chen I.A."/>
            <person name="Ivanova N.N."/>
            <person name="Kyrpides N.C."/>
            <person name="Shapiro N."/>
            <person name="Eloe-Fadrosh E.A."/>
            <person name="Pietrasiak N."/>
        </authorList>
    </citation>
    <scope>NUCLEOTIDE SEQUENCE</scope>
    <source>
        <strain evidence="5">GSE-TBD4-15B</strain>
    </source>
</reference>
<feature type="domain" description="ABC transporter" evidence="4">
    <location>
        <begin position="1"/>
        <end position="238"/>
    </location>
</feature>
<keyword evidence="1" id="KW-0813">Transport</keyword>
<dbReference type="InterPro" id="IPR027417">
    <property type="entry name" value="P-loop_NTPase"/>
</dbReference>
<dbReference type="PANTHER" id="PTHR43423">
    <property type="entry name" value="ABC TRANSPORTER I FAMILY MEMBER 17"/>
    <property type="match status" value="1"/>
</dbReference>
<sequence length="246" mass="27567">MRLEHVRFKSPGGVALSDTYLLQDISFELFETDRLGIVGAAGAGKTSLLRLLNRLAQPVSGQIFYRNQLLDQLPVVELRQQVMLVPQESRLLGMTVRQALAYPLRLRGLDQPTLERRIQTGLDQFQIPADWLERGEIQLSVGQRQWVSIARAVIAQPKVLLLDEPTSALDAGRAEQLLLLLKLLADGSTAIVMVNHQLDILQQFCSRLLALQQGRLIQDLHAEQIDWKTVKQHLVAQDAADAADWS</sequence>
<evidence type="ECO:0000256" key="1">
    <source>
        <dbReference type="ARBA" id="ARBA00022448"/>
    </source>
</evidence>
<dbReference type="SMART" id="SM00382">
    <property type="entry name" value="AAA"/>
    <property type="match status" value="1"/>
</dbReference>
<dbReference type="AlphaFoldDB" id="A0A951PCR3"/>
<name>A0A951PCR3_9CYAN</name>
<keyword evidence="2" id="KW-0547">Nucleotide-binding</keyword>
<dbReference type="SUPFAM" id="SSF52540">
    <property type="entry name" value="P-loop containing nucleoside triphosphate hydrolases"/>
    <property type="match status" value="1"/>
</dbReference>
<dbReference type="GO" id="GO:0022857">
    <property type="term" value="F:transmembrane transporter activity"/>
    <property type="evidence" value="ECO:0007669"/>
    <property type="project" value="UniProtKB-ARBA"/>
</dbReference>
<dbReference type="InterPro" id="IPR003593">
    <property type="entry name" value="AAA+_ATPase"/>
</dbReference>
<dbReference type="Pfam" id="PF00005">
    <property type="entry name" value="ABC_tran"/>
    <property type="match status" value="1"/>
</dbReference>
<protein>
    <submittedName>
        <fullName evidence="5">ATP-binding cassette domain-containing protein</fullName>
    </submittedName>
</protein>
<accession>A0A951PCR3</accession>
<dbReference type="InterPro" id="IPR003439">
    <property type="entry name" value="ABC_transporter-like_ATP-bd"/>
</dbReference>
<dbReference type="GO" id="GO:0005524">
    <property type="term" value="F:ATP binding"/>
    <property type="evidence" value="ECO:0007669"/>
    <property type="project" value="UniProtKB-KW"/>
</dbReference>
<evidence type="ECO:0000259" key="4">
    <source>
        <dbReference type="PROSITE" id="PS50893"/>
    </source>
</evidence>
<dbReference type="PROSITE" id="PS50893">
    <property type="entry name" value="ABC_TRANSPORTER_2"/>
    <property type="match status" value="1"/>
</dbReference>